<protein>
    <submittedName>
        <fullName evidence="4">GNAT family N-acetyltransferase</fullName>
    </submittedName>
</protein>
<keyword evidence="1" id="KW-0808">Transferase</keyword>
<proteinExistence type="predicted"/>
<reference evidence="4" key="1">
    <citation type="submission" date="2022-10" db="EMBL/GenBank/DDBJ databases">
        <title>Algoriphagus sp. a novel bacteria isolate from halophytes salicornia europaea.</title>
        <authorList>
            <person name="Peng Y."/>
            <person name="Jiang L."/>
            <person name="Lee J."/>
        </authorList>
    </citation>
    <scope>NUCLEOTIDE SEQUENCE</scope>
    <source>
        <strain evidence="4">TR-M5</strain>
    </source>
</reference>
<evidence type="ECO:0000256" key="1">
    <source>
        <dbReference type="ARBA" id="ARBA00022679"/>
    </source>
</evidence>
<dbReference type="InterPro" id="IPR050680">
    <property type="entry name" value="YpeA/RimI_acetyltransf"/>
</dbReference>
<accession>A0ABY6MKZ2</accession>
<name>A0ABY6MKZ2_9BACT</name>
<evidence type="ECO:0000313" key="4">
    <source>
        <dbReference type="EMBL" id="UZD24437.1"/>
    </source>
</evidence>
<evidence type="ECO:0000313" key="5">
    <source>
        <dbReference type="Proteomes" id="UP001163156"/>
    </source>
</evidence>
<dbReference type="InterPro" id="IPR016181">
    <property type="entry name" value="Acyl_CoA_acyltransferase"/>
</dbReference>
<organism evidence="4 5">
    <name type="scientific">Algoriphagus halophytocola</name>
    <dbReference type="NCBI Taxonomy" id="2991499"/>
    <lineage>
        <taxon>Bacteria</taxon>
        <taxon>Pseudomonadati</taxon>
        <taxon>Bacteroidota</taxon>
        <taxon>Cytophagia</taxon>
        <taxon>Cytophagales</taxon>
        <taxon>Cyclobacteriaceae</taxon>
        <taxon>Algoriphagus</taxon>
    </lineage>
</organism>
<dbReference type="InterPro" id="IPR000182">
    <property type="entry name" value="GNAT_dom"/>
</dbReference>
<dbReference type="CDD" id="cd04301">
    <property type="entry name" value="NAT_SF"/>
    <property type="match status" value="1"/>
</dbReference>
<dbReference type="SUPFAM" id="SSF55729">
    <property type="entry name" value="Acyl-CoA N-acyltransferases (Nat)"/>
    <property type="match status" value="1"/>
</dbReference>
<dbReference type="RefSeq" id="WP_264811149.1">
    <property type="nucleotide sequence ID" value="NZ_CP110226.1"/>
</dbReference>
<dbReference type="Gene3D" id="3.40.630.30">
    <property type="match status" value="1"/>
</dbReference>
<evidence type="ECO:0000259" key="3">
    <source>
        <dbReference type="PROSITE" id="PS51186"/>
    </source>
</evidence>
<keyword evidence="2" id="KW-0012">Acyltransferase</keyword>
<dbReference type="Proteomes" id="UP001163156">
    <property type="component" value="Chromosome"/>
</dbReference>
<dbReference type="EMBL" id="CP110226">
    <property type="protein sequence ID" value="UZD24437.1"/>
    <property type="molecule type" value="Genomic_DNA"/>
</dbReference>
<keyword evidence="5" id="KW-1185">Reference proteome</keyword>
<gene>
    <name evidence="4" type="ORF">OM944_08025</name>
</gene>
<feature type="domain" description="N-acetyltransferase" evidence="3">
    <location>
        <begin position="1"/>
        <end position="184"/>
    </location>
</feature>
<evidence type="ECO:0000256" key="2">
    <source>
        <dbReference type="ARBA" id="ARBA00023315"/>
    </source>
</evidence>
<dbReference type="PANTHER" id="PTHR43420">
    <property type="entry name" value="ACETYLTRANSFERASE"/>
    <property type="match status" value="1"/>
</dbReference>
<dbReference type="PROSITE" id="PS51186">
    <property type="entry name" value="GNAT"/>
    <property type="match status" value="1"/>
</dbReference>
<sequence length="184" mass="20770">MRIRKAQIIDSEVIATLLMQATGDVIYKFIGDQDFDKAKRFLLHFVAAEYNQYSFQNCYVLVQGARVLAAALVYDGACLNELRKPVLDYIHCHFDAELEVEEETQAGEIYLDSLAVDPAHQGKGLGAELLRFLIDEFVHKGGKKLGLLVDQTNPDAKRLYLRLGFRVVEEKMLLGITLDHLQLG</sequence>
<dbReference type="Pfam" id="PF00583">
    <property type="entry name" value="Acetyltransf_1"/>
    <property type="match status" value="1"/>
</dbReference>